<dbReference type="Gene3D" id="3.40.630.30">
    <property type="match status" value="1"/>
</dbReference>
<proteinExistence type="predicted"/>
<keyword evidence="3" id="KW-1185">Reference proteome</keyword>
<keyword evidence="2" id="KW-0808">Transferase</keyword>
<dbReference type="InterPro" id="IPR016181">
    <property type="entry name" value="Acyl_CoA_acyltransferase"/>
</dbReference>
<name>A0ABW4P006_9NOCA</name>
<dbReference type="EMBL" id="JBHUFB010000007">
    <property type="protein sequence ID" value="MFD1811674.1"/>
    <property type="molecule type" value="Genomic_DNA"/>
</dbReference>
<dbReference type="EC" id="2.3.-.-" evidence="2"/>
<dbReference type="RefSeq" id="WP_378484203.1">
    <property type="nucleotide sequence ID" value="NZ_JBHUFB010000007.1"/>
</dbReference>
<keyword evidence="2" id="KW-0012">Acyltransferase</keyword>
<evidence type="ECO:0000313" key="3">
    <source>
        <dbReference type="Proteomes" id="UP001597286"/>
    </source>
</evidence>
<dbReference type="GO" id="GO:0016746">
    <property type="term" value="F:acyltransferase activity"/>
    <property type="evidence" value="ECO:0007669"/>
    <property type="project" value="UniProtKB-KW"/>
</dbReference>
<dbReference type="Proteomes" id="UP001597286">
    <property type="component" value="Unassembled WGS sequence"/>
</dbReference>
<dbReference type="SUPFAM" id="SSF55729">
    <property type="entry name" value="Acyl-CoA N-acyltransferases (Nat)"/>
    <property type="match status" value="1"/>
</dbReference>
<dbReference type="Pfam" id="PF13302">
    <property type="entry name" value="Acetyltransf_3"/>
    <property type="match status" value="1"/>
</dbReference>
<dbReference type="InterPro" id="IPR000182">
    <property type="entry name" value="GNAT_dom"/>
</dbReference>
<reference evidence="3" key="1">
    <citation type="journal article" date="2019" name="Int. J. Syst. Evol. Microbiol.">
        <title>The Global Catalogue of Microorganisms (GCM) 10K type strain sequencing project: providing services to taxonomists for standard genome sequencing and annotation.</title>
        <authorList>
            <consortium name="The Broad Institute Genomics Platform"/>
            <consortium name="The Broad Institute Genome Sequencing Center for Infectious Disease"/>
            <person name="Wu L."/>
            <person name="Ma J."/>
        </authorList>
    </citation>
    <scope>NUCLEOTIDE SEQUENCE [LARGE SCALE GENOMIC DNA]</scope>
    <source>
        <strain evidence="3">DT72</strain>
    </source>
</reference>
<evidence type="ECO:0000259" key="1">
    <source>
        <dbReference type="Pfam" id="PF13302"/>
    </source>
</evidence>
<sequence>MNEIADLDRFEPVVDPRPVDTPWPELQWPIADGVELVGDVVRLTTADPDADAVELFAAIDHDAVWSHIPLRPSGPDELAELLRKWAASPDWHAWTVRLRREVGGLPAGSVVGMTCFLGVSVHDASLEIGATTFDPRVWASAVNPESKLLLLTHAFETLHAGRVQLKTDTRNHRSQQAIARLGARYEGTLRRHFRRADGSVRDTVMFSIVAEDWPGVNERLAARLRR</sequence>
<organism evidence="2 3">
    <name type="scientific">Rhodococcus gannanensis</name>
    <dbReference type="NCBI Taxonomy" id="1960308"/>
    <lineage>
        <taxon>Bacteria</taxon>
        <taxon>Bacillati</taxon>
        <taxon>Actinomycetota</taxon>
        <taxon>Actinomycetes</taxon>
        <taxon>Mycobacteriales</taxon>
        <taxon>Nocardiaceae</taxon>
        <taxon>Rhodococcus</taxon>
    </lineage>
</organism>
<protein>
    <submittedName>
        <fullName evidence="2">GNAT family N-acetyltransferase</fullName>
        <ecNumber evidence="2">2.3.-.-</ecNumber>
    </submittedName>
</protein>
<dbReference type="PANTHER" id="PTHR43610">
    <property type="entry name" value="BLL6696 PROTEIN"/>
    <property type="match status" value="1"/>
</dbReference>
<feature type="domain" description="N-acetyltransferase" evidence="1">
    <location>
        <begin position="46"/>
        <end position="184"/>
    </location>
</feature>
<accession>A0ABW4P006</accession>
<evidence type="ECO:0000313" key="2">
    <source>
        <dbReference type="EMBL" id="MFD1811674.1"/>
    </source>
</evidence>
<gene>
    <name evidence="2" type="ORF">ACFSJG_05565</name>
</gene>
<dbReference type="PANTHER" id="PTHR43610:SF1">
    <property type="entry name" value="N-ACETYLTRANSFERASE DOMAIN-CONTAINING PROTEIN"/>
    <property type="match status" value="1"/>
</dbReference>
<comment type="caution">
    <text evidence="2">The sequence shown here is derived from an EMBL/GenBank/DDBJ whole genome shotgun (WGS) entry which is preliminary data.</text>
</comment>